<reference evidence="3" key="1">
    <citation type="journal article" date="2019" name="Int. J. Syst. Evol. Microbiol.">
        <title>The Global Catalogue of Microorganisms (GCM) 10K type strain sequencing project: providing services to taxonomists for standard genome sequencing and annotation.</title>
        <authorList>
            <consortium name="The Broad Institute Genomics Platform"/>
            <consortium name="The Broad Institute Genome Sequencing Center for Infectious Disease"/>
            <person name="Wu L."/>
            <person name="Ma J."/>
        </authorList>
    </citation>
    <scope>NUCLEOTIDE SEQUENCE [LARGE SCALE GENOMIC DNA]</scope>
    <source>
        <strain evidence="3">XZYJ18</strain>
    </source>
</reference>
<gene>
    <name evidence="2" type="ORF">ACFPK1_32510</name>
</gene>
<feature type="region of interest" description="Disordered" evidence="1">
    <location>
        <begin position="26"/>
        <end position="94"/>
    </location>
</feature>
<dbReference type="EMBL" id="JBHSKG010000031">
    <property type="protein sequence ID" value="MFC5142984.1"/>
    <property type="molecule type" value="Genomic_DNA"/>
</dbReference>
<comment type="caution">
    <text evidence="2">The sequence shown here is derived from an EMBL/GenBank/DDBJ whole genome shotgun (WGS) entry which is preliminary data.</text>
</comment>
<feature type="compositionally biased region" description="Acidic residues" evidence="1">
    <location>
        <begin position="31"/>
        <end position="40"/>
    </location>
</feature>
<keyword evidence="3" id="KW-1185">Reference proteome</keyword>
<dbReference type="RefSeq" id="WP_378025070.1">
    <property type="nucleotide sequence ID" value="NZ_JBHSKG010000031.1"/>
</dbReference>
<evidence type="ECO:0000313" key="2">
    <source>
        <dbReference type="EMBL" id="MFC5142984.1"/>
    </source>
</evidence>
<accession>A0ABV9ZNP7</accession>
<sequence length="94" mass="9441">MTKDRVGAGLAVLAAIIGLVLVFQFPQSEPGGDDDDDGPETSEVAPAVPGQPAPGQPAPGQVQQPAPGGQAEQPAPQQQEQPGDTDGDDDDDDG</sequence>
<feature type="compositionally biased region" description="Acidic residues" evidence="1">
    <location>
        <begin position="83"/>
        <end position="94"/>
    </location>
</feature>
<evidence type="ECO:0000256" key="1">
    <source>
        <dbReference type="SAM" id="MobiDB-lite"/>
    </source>
</evidence>
<feature type="compositionally biased region" description="Low complexity" evidence="1">
    <location>
        <begin position="58"/>
        <end position="82"/>
    </location>
</feature>
<proteinExistence type="predicted"/>
<protein>
    <recommendedName>
        <fullName evidence="4">Small secreted hydrophilic protein</fullName>
    </recommendedName>
</protein>
<name>A0ABV9ZNP7_9PSEU</name>
<evidence type="ECO:0008006" key="4">
    <source>
        <dbReference type="Google" id="ProtNLM"/>
    </source>
</evidence>
<dbReference type="Proteomes" id="UP001596175">
    <property type="component" value="Unassembled WGS sequence"/>
</dbReference>
<organism evidence="2 3">
    <name type="scientific">Actinomycetospora rhizophila</name>
    <dbReference type="NCBI Taxonomy" id="1416876"/>
    <lineage>
        <taxon>Bacteria</taxon>
        <taxon>Bacillati</taxon>
        <taxon>Actinomycetota</taxon>
        <taxon>Actinomycetes</taxon>
        <taxon>Pseudonocardiales</taxon>
        <taxon>Pseudonocardiaceae</taxon>
        <taxon>Actinomycetospora</taxon>
    </lineage>
</organism>
<evidence type="ECO:0000313" key="3">
    <source>
        <dbReference type="Proteomes" id="UP001596175"/>
    </source>
</evidence>